<reference evidence="2" key="1">
    <citation type="journal article" date="2018" name="BMC Genomics">
        <title>Genomic insights into host adaptation between the wheat stripe rust pathogen (Puccinia striiformis f. sp. tritici) and the barley stripe rust pathogen (Puccinia striiformis f. sp. hordei).</title>
        <authorList>
            <person name="Xia C."/>
            <person name="Wang M."/>
            <person name="Yin C."/>
            <person name="Cornejo O.E."/>
            <person name="Hulbert S.H."/>
            <person name="Chen X."/>
        </authorList>
    </citation>
    <scope>NUCLEOTIDE SEQUENCE [LARGE SCALE GENOMIC DNA]</scope>
    <source>
        <strain evidence="2">93-210</strain>
    </source>
</reference>
<evidence type="ECO:0000313" key="1">
    <source>
        <dbReference type="EMBL" id="KAI7957164.1"/>
    </source>
</evidence>
<evidence type="ECO:0000313" key="2">
    <source>
        <dbReference type="Proteomes" id="UP001060170"/>
    </source>
</evidence>
<gene>
    <name evidence="1" type="ORF">MJO28_004259</name>
</gene>
<dbReference type="Proteomes" id="UP001060170">
    <property type="component" value="Chromosome 4"/>
</dbReference>
<reference evidence="2" key="2">
    <citation type="journal article" date="2018" name="Mol. Plant Microbe Interact.">
        <title>Genome sequence resources for the wheat stripe rust pathogen (Puccinia striiformis f. sp. tritici) and the barley stripe rust pathogen (Puccinia striiformis f. sp. hordei).</title>
        <authorList>
            <person name="Xia C."/>
            <person name="Wang M."/>
            <person name="Yin C."/>
            <person name="Cornejo O.E."/>
            <person name="Hulbert S.H."/>
            <person name="Chen X."/>
        </authorList>
    </citation>
    <scope>NUCLEOTIDE SEQUENCE [LARGE SCALE GENOMIC DNA]</scope>
    <source>
        <strain evidence="2">93-210</strain>
    </source>
</reference>
<protein>
    <submittedName>
        <fullName evidence="1">Uncharacterized protein</fullName>
    </submittedName>
</protein>
<accession>A0ACC0EQR0</accession>
<name>A0ACC0EQR0_9BASI</name>
<sequence length="1093" mass="122998">MASISASAEDRIDTIPPPPEESYDSREDCMKSIQAWALERGFAIVVKSSYNGKGKEGNGDHLHRTHFVCDKSGHYRPHRPPTHPATSGSTEVPAEAKEEASLPAAPQETASASTKTEKDAKGTGATSTKIKKNANVSRKTGCPFHLVLNHNPDTFKWDLTVSNPDHNHKPSDNPSAHIVHRRLTETQKKEIIKLDAAGVPPLKIKNSLLKEGTLHAPLKTIHNLNHKERKKNDGGGSAVESMVQGLKSCGFTYQIQSEISDKTGAHHLNAVFMAFPESLKLAKQHSTCILIDATYKTNRYKMPLMHIAGVNSSNSTFTIGFCFLATEKEGDFEWALQQLKTVLPCSPAVILTDKEQALMSAIKSVFPSARHLLCQWHIRNNLWTHCQPLLVKGGYDYDMFLEAWNFLLASKSQEEYEANCVKMAATCTPEVMKYMNKNWLPLKGMFVNYLISDLPHFGNKNTSRVESLHASVKRFLHGANSSIYKTIVNMRDALNHQLHKLMINSATQKTVHINALPAVLSQLSGTISHFALRACQCAYSAGRSTDCKDCTYELHWGMPCSHRMRQLDLQKQFLKPEDFHMQWHFPDVSNIVIPEGSNEENSLSHEALDQAFLTRIYERFQKLPVKEKGSFIDNFERLLDQTDVLAPLAEPLEQQHKGRPNNEKKKKKKGESAKSTKREPSAWEHKVQAEKKNKRGRLRKVVSVEENPPVEEEKVEPEEKRGRGRPSKNAGLDAKAVGCKRKKAKQKSPSEWSDSDVELPDITLEQSTAETSGRPAKRARRVPQVPSATEVAAPPPEMKTRSGRVIKRIINMNEEEEEESSSDTQDGGTDGQEYEAEDNPGDDGEEDEEEDIPGDDGEEDEEEEISGYEDVSKWRDFDQAHSMYASVSSRVRKMISSIRDVDSDGHCGFRSAAASIGQKENYYEDIRLAMVREIDLQVVYQQPDYLSMMAEDIPFALLRNNLNFTQSPCQKKHWIVFPRHGEILADALCRPIIHISNLIMATYLPLSYGPTNLPPVFLVYLEGKYHYNAFKFKGRGGIYPAPPISRSWFKWRKEVATDWEALIQINRDEWDTQVPKGEPGALLDVDAEDGLQL</sequence>
<comment type="caution">
    <text evidence="1">The sequence shown here is derived from an EMBL/GenBank/DDBJ whole genome shotgun (WGS) entry which is preliminary data.</text>
</comment>
<organism evidence="1 2">
    <name type="scientific">Puccinia striiformis f. sp. tritici</name>
    <dbReference type="NCBI Taxonomy" id="168172"/>
    <lineage>
        <taxon>Eukaryota</taxon>
        <taxon>Fungi</taxon>
        <taxon>Dikarya</taxon>
        <taxon>Basidiomycota</taxon>
        <taxon>Pucciniomycotina</taxon>
        <taxon>Pucciniomycetes</taxon>
        <taxon>Pucciniales</taxon>
        <taxon>Pucciniaceae</taxon>
        <taxon>Puccinia</taxon>
    </lineage>
</organism>
<keyword evidence="2" id="KW-1185">Reference proteome</keyword>
<reference evidence="1 2" key="3">
    <citation type="journal article" date="2022" name="Microbiol. Spectr.">
        <title>Folding features and dynamics of 3D genome architecture in plant fungal pathogens.</title>
        <authorList>
            <person name="Xia C."/>
        </authorList>
    </citation>
    <scope>NUCLEOTIDE SEQUENCE [LARGE SCALE GENOMIC DNA]</scope>
    <source>
        <strain evidence="1 2">93-210</strain>
    </source>
</reference>
<proteinExistence type="predicted"/>
<dbReference type="EMBL" id="CM045868">
    <property type="protein sequence ID" value="KAI7957164.1"/>
    <property type="molecule type" value="Genomic_DNA"/>
</dbReference>